<evidence type="ECO:0000256" key="11">
    <source>
        <dbReference type="ARBA" id="ARBA00031350"/>
    </source>
</evidence>
<name>A0ABV7Y6A6_9ACTN</name>
<dbReference type="SUPFAM" id="SSF53335">
    <property type="entry name" value="S-adenosyl-L-methionine-dependent methyltransferases"/>
    <property type="match status" value="1"/>
</dbReference>
<evidence type="ECO:0000256" key="3">
    <source>
        <dbReference type="ARBA" id="ARBA00011890"/>
    </source>
</evidence>
<protein>
    <recommendedName>
        <fullName evidence="4">Protein-L-isoaspartate O-methyltransferase</fullName>
        <ecNumber evidence="3">2.1.1.77</ecNumber>
    </recommendedName>
    <alternativeName>
        <fullName evidence="11">L-isoaspartyl protein carboxyl methyltransferase</fullName>
    </alternativeName>
    <alternativeName>
        <fullName evidence="9">Protein L-isoaspartyl methyltransferase</fullName>
    </alternativeName>
    <alternativeName>
        <fullName evidence="10">Protein-beta-aspartate methyltransferase</fullName>
    </alternativeName>
</protein>
<dbReference type="GO" id="GO:0008168">
    <property type="term" value="F:methyltransferase activity"/>
    <property type="evidence" value="ECO:0007669"/>
    <property type="project" value="UniProtKB-KW"/>
</dbReference>
<accession>A0ABV7Y6A6</accession>
<dbReference type="InterPro" id="IPR000682">
    <property type="entry name" value="PCMT"/>
</dbReference>
<dbReference type="Pfam" id="PF01135">
    <property type="entry name" value="PCMT"/>
    <property type="match status" value="1"/>
</dbReference>
<comment type="subcellular location">
    <subcellularLocation>
        <location evidence="1">Cytoplasm</location>
    </subcellularLocation>
</comment>
<dbReference type="EC" id="2.1.1.77" evidence="3"/>
<reference evidence="13" key="1">
    <citation type="journal article" date="2019" name="Int. J. Syst. Evol. Microbiol.">
        <title>The Global Catalogue of Microorganisms (GCM) 10K type strain sequencing project: providing services to taxonomists for standard genome sequencing and annotation.</title>
        <authorList>
            <consortium name="The Broad Institute Genomics Platform"/>
            <consortium name="The Broad Institute Genome Sequencing Center for Infectious Disease"/>
            <person name="Wu L."/>
            <person name="Ma J."/>
        </authorList>
    </citation>
    <scope>NUCLEOTIDE SEQUENCE [LARGE SCALE GENOMIC DNA]</scope>
    <source>
        <strain evidence="13">CGMCC 4.7241</strain>
    </source>
</reference>
<evidence type="ECO:0000256" key="4">
    <source>
        <dbReference type="ARBA" id="ARBA00013346"/>
    </source>
</evidence>
<organism evidence="12 13">
    <name type="scientific">Tenggerimyces flavus</name>
    <dbReference type="NCBI Taxonomy" id="1708749"/>
    <lineage>
        <taxon>Bacteria</taxon>
        <taxon>Bacillati</taxon>
        <taxon>Actinomycetota</taxon>
        <taxon>Actinomycetes</taxon>
        <taxon>Propionibacteriales</taxon>
        <taxon>Nocardioidaceae</taxon>
        <taxon>Tenggerimyces</taxon>
    </lineage>
</organism>
<evidence type="ECO:0000256" key="5">
    <source>
        <dbReference type="ARBA" id="ARBA00022490"/>
    </source>
</evidence>
<evidence type="ECO:0000256" key="10">
    <source>
        <dbReference type="ARBA" id="ARBA00031323"/>
    </source>
</evidence>
<evidence type="ECO:0000256" key="8">
    <source>
        <dbReference type="ARBA" id="ARBA00022691"/>
    </source>
</evidence>
<evidence type="ECO:0000256" key="7">
    <source>
        <dbReference type="ARBA" id="ARBA00022679"/>
    </source>
</evidence>
<dbReference type="PANTHER" id="PTHR11579:SF0">
    <property type="entry name" value="PROTEIN-L-ISOASPARTATE(D-ASPARTATE) O-METHYLTRANSFERASE"/>
    <property type="match status" value="1"/>
</dbReference>
<keyword evidence="5" id="KW-0963">Cytoplasm</keyword>
<keyword evidence="8" id="KW-0949">S-adenosyl-L-methionine</keyword>
<dbReference type="CDD" id="cd02440">
    <property type="entry name" value="AdoMet_MTases"/>
    <property type="match status" value="1"/>
</dbReference>
<gene>
    <name evidence="12" type="primary">tgmC</name>
    <name evidence="12" type="ORF">ACFOUW_07370</name>
</gene>
<dbReference type="InterPro" id="IPR026448">
    <property type="entry name" value="Methyltr_grasp"/>
</dbReference>
<dbReference type="GO" id="GO:0032259">
    <property type="term" value="P:methylation"/>
    <property type="evidence" value="ECO:0007669"/>
    <property type="project" value="UniProtKB-KW"/>
</dbReference>
<evidence type="ECO:0000256" key="1">
    <source>
        <dbReference type="ARBA" id="ARBA00004496"/>
    </source>
</evidence>
<comment type="caution">
    <text evidence="12">The sequence shown here is derived from an EMBL/GenBank/DDBJ whole genome shotgun (WGS) entry which is preliminary data.</text>
</comment>
<evidence type="ECO:0000313" key="13">
    <source>
        <dbReference type="Proteomes" id="UP001595699"/>
    </source>
</evidence>
<keyword evidence="7" id="KW-0808">Transferase</keyword>
<evidence type="ECO:0000256" key="9">
    <source>
        <dbReference type="ARBA" id="ARBA00030757"/>
    </source>
</evidence>
<evidence type="ECO:0000256" key="2">
    <source>
        <dbReference type="ARBA" id="ARBA00005369"/>
    </source>
</evidence>
<comment type="similarity">
    <text evidence="2">Belongs to the methyltransferase superfamily. L-isoaspartyl/D-aspartyl protein methyltransferase family.</text>
</comment>
<dbReference type="Proteomes" id="UP001595699">
    <property type="component" value="Unassembled WGS sequence"/>
</dbReference>
<dbReference type="PANTHER" id="PTHR11579">
    <property type="entry name" value="PROTEIN-L-ISOASPARTATE O-METHYLTRANSFERASE"/>
    <property type="match status" value="1"/>
</dbReference>
<dbReference type="Gene3D" id="3.40.50.150">
    <property type="entry name" value="Vaccinia Virus protein VP39"/>
    <property type="match status" value="1"/>
</dbReference>
<dbReference type="InterPro" id="IPR029063">
    <property type="entry name" value="SAM-dependent_MTases_sf"/>
</dbReference>
<keyword evidence="13" id="KW-1185">Reference proteome</keyword>
<proteinExistence type="inferred from homology"/>
<dbReference type="NCBIfam" id="TIGR04188">
    <property type="entry name" value="methyltr_grsp"/>
    <property type="match status" value="1"/>
</dbReference>
<evidence type="ECO:0000256" key="6">
    <source>
        <dbReference type="ARBA" id="ARBA00022603"/>
    </source>
</evidence>
<dbReference type="RefSeq" id="WP_205116879.1">
    <property type="nucleotide sequence ID" value="NZ_JAFBCM010000001.1"/>
</dbReference>
<dbReference type="EMBL" id="JBHRZH010000006">
    <property type="protein sequence ID" value="MFC3760652.1"/>
    <property type="molecule type" value="Genomic_DNA"/>
</dbReference>
<keyword evidence="6 12" id="KW-0489">Methyltransferase</keyword>
<sequence>MNEDHNSVNVGRDPARQRLRTELADLLIESGDLRSQAWRQALLATPRDAFLPRFFMPHSETGELVLVTTSDPEWIGVVYSNEPLVTQFDGDPGATHGVPTSSSTAPGLMLRMLEALELDDGMRTLEIGTGTGYNAALLCHRVGDKNVTTIDVDPAIVETARGRLNVLGLQPTVIAGDGANGWSANAPFDRIIATCAVRHIPSEWIAQTAIGGRILTTIETSLHGYALVLLVPDGRGSASGSFLRDAASFMPMRSHASPAFAQLRGRAAQTTTRRRSGLRPLDLDSDAARFAIGLALPDVSAFSITTEGGAGIYLGHHLDGSWTQVTDTGSRINVEYGGPQDLWAVAEDTHARWVRHREPEPSQFSLSVDAEGTQTVHLHTAQGPNTWTSFDAKR</sequence>
<dbReference type="PROSITE" id="PS01279">
    <property type="entry name" value="PCMT"/>
    <property type="match status" value="1"/>
</dbReference>
<evidence type="ECO:0000313" key="12">
    <source>
        <dbReference type="EMBL" id="MFC3760652.1"/>
    </source>
</evidence>